<keyword evidence="2" id="KW-1185">Reference proteome</keyword>
<protein>
    <submittedName>
        <fullName evidence="1">Uncharacterized protein</fullName>
    </submittedName>
</protein>
<evidence type="ECO:0000313" key="1">
    <source>
        <dbReference type="EMBL" id="MSS15572.1"/>
    </source>
</evidence>
<reference evidence="1 2" key="1">
    <citation type="submission" date="2019-08" db="EMBL/GenBank/DDBJ databases">
        <title>In-depth cultivation of the pig gut microbiome towards novel bacterial diversity and tailored functional studies.</title>
        <authorList>
            <person name="Wylensek D."/>
            <person name="Hitch T.C.A."/>
            <person name="Clavel T."/>
        </authorList>
    </citation>
    <scope>NUCLEOTIDE SEQUENCE [LARGE SCALE GENOMIC DNA]</scope>
    <source>
        <strain evidence="1 2">Oil+RF-744-WCA-WT-11</strain>
    </source>
</reference>
<comment type="caution">
    <text evidence="1">The sequence shown here is derived from an EMBL/GenBank/DDBJ whole genome shotgun (WGS) entry which is preliminary data.</text>
</comment>
<sequence>MKTYYARIRFKEDILGTSPADPKIQEKFVSSKIPDTVIDPDTQKKAEIAGVTAAEAVEKSMTVFYRNQDGQPILMPYQVAGFLKSAAKAINGEVGKGTPAADGGADDQGKKRKAGKKEGYITAYKSKIDQYVFVSSIDYDYDGDESDPGIVLHLPEGGTIGDCQRPLRAETLQGPRTALANSESLPKGTWCEFKITVLLAEMEKMIPRYLDYGKYNGMCQWRNSGKGRFKVEEIKEL</sequence>
<dbReference type="Proteomes" id="UP000481852">
    <property type="component" value="Unassembled WGS sequence"/>
</dbReference>
<dbReference type="RefSeq" id="WP_154526564.1">
    <property type="nucleotide sequence ID" value="NZ_VULZ01000013.1"/>
</dbReference>
<organism evidence="1 2">
    <name type="scientific">Porcincola intestinalis</name>
    <dbReference type="NCBI Taxonomy" id="2606632"/>
    <lineage>
        <taxon>Bacteria</taxon>
        <taxon>Bacillati</taxon>
        <taxon>Bacillota</taxon>
        <taxon>Clostridia</taxon>
        <taxon>Lachnospirales</taxon>
        <taxon>Lachnospiraceae</taxon>
        <taxon>Porcincola</taxon>
    </lineage>
</organism>
<gene>
    <name evidence="1" type="ORF">FYJ35_11090</name>
</gene>
<dbReference type="AlphaFoldDB" id="A0A6L5XAM4"/>
<name>A0A6L5XAM4_9FIRM</name>
<dbReference type="EMBL" id="VULZ01000013">
    <property type="protein sequence ID" value="MSS15572.1"/>
    <property type="molecule type" value="Genomic_DNA"/>
</dbReference>
<proteinExistence type="predicted"/>
<evidence type="ECO:0000313" key="2">
    <source>
        <dbReference type="Proteomes" id="UP000481852"/>
    </source>
</evidence>
<accession>A0A6L5XAM4</accession>